<protein>
    <submittedName>
        <fullName evidence="1">Uncharacterized protein</fullName>
    </submittedName>
</protein>
<comment type="caution">
    <text evidence="1">The sequence shown here is derived from an EMBL/GenBank/DDBJ whole genome shotgun (WGS) entry which is preliminary data.</text>
</comment>
<evidence type="ECO:0000313" key="2">
    <source>
        <dbReference type="Proteomes" id="UP001172101"/>
    </source>
</evidence>
<keyword evidence="2" id="KW-1185">Reference proteome</keyword>
<dbReference type="GeneID" id="85323697"/>
<dbReference type="Proteomes" id="UP001172101">
    <property type="component" value="Unassembled WGS sequence"/>
</dbReference>
<name>A0AA39ZZ20_9PEZI</name>
<dbReference type="AlphaFoldDB" id="A0AA39ZZ20"/>
<sequence length="163" mass="18022">MTVPSTLRPPGTGQLEATQRYGHAEVLDSVKLLGIFVGLVCRTLVDSNYYTIFDASRVCVVRGDTKLANGLKGEANLVLNFVGPDSPQTTKLFLLFARLVLSNYAESTLTDFQRSQVFGAAVPLRSYLSVFGKITKMWVDLSKENVFPELALREKLSETVEDK</sequence>
<proteinExistence type="predicted"/>
<dbReference type="EMBL" id="JAUIRO010000007">
    <property type="protein sequence ID" value="KAK0706273.1"/>
    <property type="molecule type" value="Genomic_DNA"/>
</dbReference>
<evidence type="ECO:0000313" key="1">
    <source>
        <dbReference type="EMBL" id="KAK0706273.1"/>
    </source>
</evidence>
<organism evidence="1 2">
    <name type="scientific">Lasiosphaeria miniovina</name>
    <dbReference type="NCBI Taxonomy" id="1954250"/>
    <lineage>
        <taxon>Eukaryota</taxon>
        <taxon>Fungi</taxon>
        <taxon>Dikarya</taxon>
        <taxon>Ascomycota</taxon>
        <taxon>Pezizomycotina</taxon>
        <taxon>Sordariomycetes</taxon>
        <taxon>Sordariomycetidae</taxon>
        <taxon>Sordariales</taxon>
        <taxon>Lasiosphaeriaceae</taxon>
        <taxon>Lasiosphaeria</taxon>
    </lineage>
</organism>
<gene>
    <name evidence="1" type="ORF">B0T26DRAFT_679981</name>
</gene>
<reference evidence="1" key="1">
    <citation type="submission" date="2023-06" db="EMBL/GenBank/DDBJ databases">
        <title>Genome-scale phylogeny and comparative genomics of the fungal order Sordariales.</title>
        <authorList>
            <consortium name="Lawrence Berkeley National Laboratory"/>
            <person name="Hensen N."/>
            <person name="Bonometti L."/>
            <person name="Westerberg I."/>
            <person name="Brannstrom I.O."/>
            <person name="Guillou S."/>
            <person name="Cros-Aarteil S."/>
            <person name="Calhoun S."/>
            <person name="Haridas S."/>
            <person name="Kuo A."/>
            <person name="Mondo S."/>
            <person name="Pangilinan J."/>
            <person name="Riley R."/>
            <person name="LaButti K."/>
            <person name="Andreopoulos B."/>
            <person name="Lipzen A."/>
            <person name="Chen C."/>
            <person name="Yanf M."/>
            <person name="Daum C."/>
            <person name="Ng V."/>
            <person name="Clum A."/>
            <person name="Steindorff A."/>
            <person name="Ohm R."/>
            <person name="Martin F."/>
            <person name="Silar P."/>
            <person name="Natvig D."/>
            <person name="Lalanne C."/>
            <person name="Gautier V."/>
            <person name="Ament-velasquez S.L."/>
            <person name="Kruys A."/>
            <person name="Hutchinson M.I."/>
            <person name="Powell A.J."/>
            <person name="Barry K."/>
            <person name="Miller A.N."/>
            <person name="Grigoriev I.V."/>
            <person name="Debuchy R."/>
            <person name="Gladieux P."/>
            <person name="Thoren M.H."/>
            <person name="Johannesson H."/>
        </authorList>
    </citation>
    <scope>NUCLEOTIDE SEQUENCE</scope>
    <source>
        <strain evidence="1">SMH2392-1A</strain>
    </source>
</reference>
<dbReference type="RefSeq" id="XP_060291367.1">
    <property type="nucleotide sequence ID" value="XM_060440427.1"/>
</dbReference>
<accession>A0AA39ZZ20</accession>